<dbReference type="AlphaFoldDB" id="A0A1J0WJI0"/>
<sequence>MEQAIAKVEIENAFCVVTRWTFPPGTATGWHRHEKDYVVMPTISGELTIVQPDGTEVVSSLTAGEPYARTVGVEHDVQNRSDATVEFVEVEIIRPARG</sequence>
<dbReference type="CDD" id="cd06982">
    <property type="entry name" value="cupin_BauB-like"/>
    <property type="match status" value="1"/>
</dbReference>
<dbReference type="STRING" id="1917485.BOO69_14375"/>
<dbReference type="Proteomes" id="UP000181897">
    <property type="component" value="Chromosome"/>
</dbReference>
<evidence type="ECO:0000313" key="3">
    <source>
        <dbReference type="Proteomes" id="UP000181897"/>
    </source>
</evidence>
<name>A0A1J0WJI0_9RHOB</name>
<gene>
    <name evidence="2" type="ORF">BOO69_14375</name>
</gene>
<proteinExistence type="predicted"/>
<dbReference type="Gene3D" id="2.60.120.10">
    <property type="entry name" value="Jelly Rolls"/>
    <property type="match status" value="1"/>
</dbReference>
<dbReference type="RefSeq" id="WP_071972808.1">
    <property type="nucleotide sequence ID" value="NZ_CP018076.1"/>
</dbReference>
<dbReference type="KEGG" id="suam:BOO69_14375"/>
<evidence type="ECO:0000313" key="2">
    <source>
        <dbReference type="EMBL" id="APE44466.1"/>
    </source>
</evidence>
<dbReference type="InterPro" id="IPR011051">
    <property type="entry name" value="RmlC_Cupin_sf"/>
</dbReference>
<dbReference type="EMBL" id="CP018076">
    <property type="protein sequence ID" value="APE44466.1"/>
    <property type="molecule type" value="Genomic_DNA"/>
</dbReference>
<reference evidence="2 3" key="1">
    <citation type="submission" date="2016-11" db="EMBL/GenBank/DDBJ databases">
        <title>Complete genome sequence of Sulfitobacter sp. AM1-D1, a toxic bacteria associated with marine dinoflagellate Alexandrium minutum in East China Sea.</title>
        <authorList>
            <person name="Yang Q."/>
            <person name="Zhang X."/>
            <person name="Tian X."/>
        </authorList>
    </citation>
    <scope>NUCLEOTIDE SEQUENCE [LARGE SCALE GENOMIC DNA]</scope>
    <source>
        <strain evidence="2 3">AM1-D1</strain>
    </source>
</reference>
<dbReference type="Pfam" id="PF07883">
    <property type="entry name" value="Cupin_2"/>
    <property type="match status" value="1"/>
</dbReference>
<protein>
    <recommendedName>
        <fullName evidence="1">Cupin type-2 domain-containing protein</fullName>
    </recommendedName>
</protein>
<dbReference type="SUPFAM" id="SSF51182">
    <property type="entry name" value="RmlC-like cupins"/>
    <property type="match status" value="1"/>
</dbReference>
<dbReference type="OrthoDB" id="9800684at2"/>
<organism evidence="2 3">
    <name type="scientific">Sulfitobacter alexandrii</name>
    <dbReference type="NCBI Taxonomy" id="1917485"/>
    <lineage>
        <taxon>Bacteria</taxon>
        <taxon>Pseudomonadati</taxon>
        <taxon>Pseudomonadota</taxon>
        <taxon>Alphaproteobacteria</taxon>
        <taxon>Rhodobacterales</taxon>
        <taxon>Roseobacteraceae</taxon>
        <taxon>Sulfitobacter</taxon>
    </lineage>
</organism>
<accession>A0A1J0WJI0</accession>
<evidence type="ECO:0000259" key="1">
    <source>
        <dbReference type="Pfam" id="PF07883"/>
    </source>
</evidence>
<dbReference type="InterPro" id="IPR013096">
    <property type="entry name" value="Cupin_2"/>
</dbReference>
<feature type="domain" description="Cupin type-2" evidence="1">
    <location>
        <begin position="19"/>
        <end position="90"/>
    </location>
</feature>
<keyword evidence="3" id="KW-1185">Reference proteome</keyword>
<dbReference type="InterPro" id="IPR014710">
    <property type="entry name" value="RmlC-like_jellyroll"/>
</dbReference>